<evidence type="ECO:0000256" key="1">
    <source>
        <dbReference type="SAM" id="MobiDB-lite"/>
    </source>
</evidence>
<dbReference type="InterPro" id="IPR001387">
    <property type="entry name" value="Cro/C1-type_HTH"/>
</dbReference>
<dbReference type="Gene3D" id="1.10.260.40">
    <property type="entry name" value="lambda repressor-like DNA-binding domains"/>
    <property type="match status" value="1"/>
</dbReference>
<sequence>MAVPESASDVVAQRAQELRKRQGLTAKGLAERCALMGAPGMTASVIANIESGRPDLRGRRRRQITLEEWLILAQALHVAPIHLLVPVDDESPRYELTPEEPQPTQGMRREGVGWVREWIRGEAPLTFTNERIYRSEVPADEWKSRQRREREGYEINKQIWEALGAAGITPKSPTGEADREEGGAGANG</sequence>
<evidence type="ECO:0000313" key="2">
    <source>
        <dbReference type="EMBL" id="WTU40942.1"/>
    </source>
</evidence>
<accession>A0AAU2GZ40</accession>
<dbReference type="EMBL" id="CP108253">
    <property type="protein sequence ID" value="WTU40942.1"/>
    <property type="molecule type" value="Genomic_DNA"/>
</dbReference>
<feature type="region of interest" description="Disordered" evidence="1">
    <location>
        <begin position="164"/>
        <end position="188"/>
    </location>
</feature>
<organism evidence="2">
    <name type="scientific">Streptomyces sp. NBC_00060</name>
    <dbReference type="NCBI Taxonomy" id="2975636"/>
    <lineage>
        <taxon>Bacteria</taxon>
        <taxon>Bacillati</taxon>
        <taxon>Actinomycetota</taxon>
        <taxon>Actinomycetes</taxon>
        <taxon>Kitasatosporales</taxon>
        <taxon>Streptomycetaceae</taxon>
        <taxon>Streptomyces</taxon>
    </lineage>
</organism>
<name>A0AAU2GZ40_9ACTN</name>
<dbReference type="SUPFAM" id="SSF47413">
    <property type="entry name" value="lambda repressor-like DNA-binding domains"/>
    <property type="match status" value="1"/>
</dbReference>
<proteinExistence type="predicted"/>
<gene>
    <name evidence="2" type="ORF">OHV25_15735</name>
</gene>
<dbReference type="CDD" id="cd00093">
    <property type="entry name" value="HTH_XRE"/>
    <property type="match status" value="1"/>
</dbReference>
<dbReference type="GO" id="GO:0003677">
    <property type="term" value="F:DNA binding"/>
    <property type="evidence" value="ECO:0007669"/>
    <property type="project" value="InterPro"/>
</dbReference>
<dbReference type="AlphaFoldDB" id="A0AAU2GZ40"/>
<dbReference type="InterPro" id="IPR010982">
    <property type="entry name" value="Lambda_DNA-bd_dom_sf"/>
</dbReference>
<reference evidence="2" key="1">
    <citation type="submission" date="2022-10" db="EMBL/GenBank/DDBJ databases">
        <title>The complete genomes of actinobacterial strains from the NBC collection.</title>
        <authorList>
            <person name="Joergensen T.S."/>
            <person name="Alvarez Arevalo M."/>
            <person name="Sterndorff E.B."/>
            <person name="Faurdal D."/>
            <person name="Vuksanovic O."/>
            <person name="Mourched A.-S."/>
            <person name="Charusanti P."/>
            <person name="Shaw S."/>
            <person name="Blin K."/>
            <person name="Weber T."/>
        </authorList>
    </citation>
    <scope>NUCLEOTIDE SEQUENCE</scope>
    <source>
        <strain evidence="2">NBC_00060</strain>
    </source>
</reference>
<protein>
    <submittedName>
        <fullName evidence="2">Helix-turn-helix domain-containing protein</fullName>
    </submittedName>
</protein>